<comment type="function">
    <text evidence="12">Catalyzes the hydrolysis of complex carboxylic polyesters found in the cell wall of plants. Degrades cutin, a macromolecule that forms the structure of the plant cuticle.</text>
</comment>
<dbReference type="FunFam" id="3.40.50.1820:FF:000235">
    <property type="entry name" value="Cutinase 1"/>
    <property type="match status" value="1"/>
</dbReference>
<keyword evidence="14" id="KW-1185">Reference proteome</keyword>
<keyword evidence="8 11" id="KW-1015">Disulfide bond</keyword>
<evidence type="ECO:0000256" key="11">
    <source>
        <dbReference type="PIRSR" id="PIRSR611150-2"/>
    </source>
</evidence>
<dbReference type="EC" id="3.1.1.74" evidence="3 12"/>
<dbReference type="STRING" id="1447875.A0A2B7XPQ6"/>
<feature type="signal peptide" evidence="12">
    <location>
        <begin position="1"/>
        <end position="16"/>
    </location>
</feature>
<dbReference type="InterPro" id="IPR011150">
    <property type="entry name" value="Cutinase_monf"/>
</dbReference>
<dbReference type="OrthoDB" id="3225429at2759"/>
<dbReference type="InterPro" id="IPR000675">
    <property type="entry name" value="Cutinase/axe"/>
</dbReference>
<dbReference type="InterPro" id="IPR029058">
    <property type="entry name" value="AB_hydrolase_fold"/>
</dbReference>
<dbReference type="InterPro" id="IPR043580">
    <property type="entry name" value="CUTINASE_1"/>
</dbReference>
<reference evidence="13 14" key="1">
    <citation type="submission" date="2017-10" db="EMBL/GenBank/DDBJ databases">
        <title>Comparative genomics in systemic dimorphic fungi from Ajellomycetaceae.</title>
        <authorList>
            <person name="Munoz J.F."/>
            <person name="Mcewen J.G."/>
            <person name="Clay O.K."/>
            <person name="Cuomo C.A."/>
        </authorList>
    </citation>
    <scope>NUCLEOTIDE SEQUENCE [LARGE SCALE GENOMIC DNA]</scope>
    <source>
        <strain evidence="13 14">UAMH5409</strain>
    </source>
</reference>
<keyword evidence="4 12" id="KW-0719">Serine esterase</keyword>
<dbReference type="GO" id="GO:0050525">
    <property type="term" value="F:cutinase activity"/>
    <property type="evidence" value="ECO:0007669"/>
    <property type="project" value="UniProtKB-UniRule"/>
</dbReference>
<comment type="subcellular location">
    <subcellularLocation>
        <location evidence="1 12">Secreted</location>
    </subcellularLocation>
</comment>
<evidence type="ECO:0000256" key="2">
    <source>
        <dbReference type="ARBA" id="ARBA00007534"/>
    </source>
</evidence>
<feature type="disulfide bond" evidence="11">
    <location>
        <begin position="37"/>
        <end position="114"/>
    </location>
</feature>
<dbReference type="PANTHER" id="PTHR48250:SF3">
    <property type="entry name" value="CUTINASE 1-RELATED"/>
    <property type="match status" value="1"/>
</dbReference>
<evidence type="ECO:0000256" key="1">
    <source>
        <dbReference type="ARBA" id="ARBA00004613"/>
    </source>
</evidence>
<dbReference type="PROSITE" id="PS00155">
    <property type="entry name" value="CUTINASE_1"/>
    <property type="match status" value="1"/>
</dbReference>
<keyword evidence="5 12" id="KW-0964">Secreted</keyword>
<gene>
    <name evidence="13" type="ORF">AJ79_05195</name>
</gene>
<dbReference type="PANTHER" id="PTHR48250">
    <property type="entry name" value="CUTINASE 2-RELATED"/>
    <property type="match status" value="1"/>
</dbReference>
<dbReference type="Pfam" id="PF01083">
    <property type="entry name" value="Cutinase"/>
    <property type="match status" value="1"/>
</dbReference>
<dbReference type="SMART" id="SM01110">
    <property type="entry name" value="Cutinase"/>
    <property type="match status" value="1"/>
</dbReference>
<feature type="active site" evidence="10">
    <location>
        <position position="180"/>
    </location>
</feature>
<dbReference type="Gene3D" id="3.40.50.1820">
    <property type="entry name" value="alpha/beta hydrolase"/>
    <property type="match status" value="1"/>
</dbReference>
<dbReference type="PROSITE" id="PS00931">
    <property type="entry name" value="CUTINASE_2"/>
    <property type="match status" value="1"/>
</dbReference>
<dbReference type="GO" id="GO:0016052">
    <property type="term" value="P:carbohydrate catabolic process"/>
    <property type="evidence" value="ECO:0007669"/>
    <property type="project" value="TreeGrafter"/>
</dbReference>
<comment type="caution">
    <text evidence="13">The sequence shown here is derived from an EMBL/GenBank/DDBJ whole genome shotgun (WGS) entry which is preliminary data.</text>
</comment>
<evidence type="ECO:0000256" key="10">
    <source>
        <dbReference type="PIRSR" id="PIRSR611150-1"/>
    </source>
</evidence>
<feature type="chain" id="PRO_5011834940" description="Cutinase" evidence="12">
    <location>
        <begin position="17"/>
        <end position="216"/>
    </location>
</feature>
<evidence type="ECO:0000256" key="4">
    <source>
        <dbReference type="ARBA" id="ARBA00022487"/>
    </source>
</evidence>
<evidence type="ECO:0000256" key="3">
    <source>
        <dbReference type="ARBA" id="ARBA00013095"/>
    </source>
</evidence>
<sequence>MKPQISLALLASLAAASPINEQRQLGGSTENGLRGPCKDIAFIFARGSTEIGNMGTICGPPTADRLRDEFGEDKVAVQGVNYPARLSTNFLPSGGDPDGVRDMTSHITDTVSKCPETIIVAGGYSQGAAITHETVKSLDSSVIDRIAGIVTFGDTQNKQDNGRIPNYPPEQTKIICAPGDLVCEGTLIITPAHLGYTMDAREAAEHLISMIKAAQA</sequence>
<dbReference type="Proteomes" id="UP000223968">
    <property type="component" value="Unassembled WGS sequence"/>
</dbReference>
<organism evidence="13 14">
    <name type="scientific">Helicocarpus griseus UAMH5409</name>
    <dbReference type="NCBI Taxonomy" id="1447875"/>
    <lineage>
        <taxon>Eukaryota</taxon>
        <taxon>Fungi</taxon>
        <taxon>Dikarya</taxon>
        <taxon>Ascomycota</taxon>
        <taxon>Pezizomycotina</taxon>
        <taxon>Eurotiomycetes</taxon>
        <taxon>Eurotiomycetidae</taxon>
        <taxon>Onygenales</taxon>
        <taxon>Ajellomycetaceae</taxon>
        <taxon>Helicocarpus</taxon>
    </lineage>
</organism>
<dbReference type="SUPFAM" id="SSF53474">
    <property type="entry name" value="alpha/beta-Hydrolases"/>
    <property type="match status" value="1"/>
</dbReference>
<comment type="catalytic activity">
    <reaction evidence="9 12">
        <text>cutin + H2O = cutin monomers.</text>
        <dbReference type="EC" id="3.1.1.74"/>
    </reaction>
</comment>
<evidence type="ECO:0000256" key="9">
    <source>
        <dbReference type="ARBA" id="ARBA00034045"/>
    </source>
</evidence>
<evidence type="ECO:0000256" key="5">
    <source>
        <dbReference type="ARBA" id="ARBA00022525"/>
    </source>
</evidence>
<dbReference type="EMBL" id="PDNB01000080">
    <property type="protein sequence ID" value="PGH10949.1"/>
    <property type="molecule type" value="Genomic_DNA"/>
</dbReference>
<keyword evidence="7 12" id="KW-0378">Hydrolase</keyword>
<evidence type="ECO:0000256" key="12">
    <source>
        <dbReference type="RuleBase" id="RU361263"/>
    </source>
</evidence>
<dbReference type="GO" id="GO:0005576">
    <property type="term" value="C:extracellular region"/>
    <property type="evidence" value="ECO:0007669"/>
    <property type="project" value="UniProtKB-SubCell"/>
</dbReference>
<dbReference type="AlphaFoldDB" id="A0A2B7XPQ6"/>
<proteinExistence type="inferred from homology"/>
<evidence type="ECO:0000256" key="8">
    <source>
        <dbReference type="ARBA" id="ARBA00023157"/>
    </source>
</evidence>
<dbReference type="PRINTS" id="PR00129">
    <property type="entry name" value="CUTINASE"/>
</dbReference>
<dbReference type="InterPro" id="IPR043579">
    <property type="entry name" value="CUTINASE_2"/>
</dbReference>
<comment type="similarity">
    <text evidence="2 12">Belongs to the cutinase family.</text>
</comment>
<evidence type="ECO:0000313" key="14">
    <source>
        <dbReference type="Proteomes" id="UP000223968"/>
    </source>
</evidence>
<accession>A0A2B7XPQ6</accession>
<feature type="active site" description="Proton donor/acceptor" evidence="10">
    <location>
        <position position="193"/>
    </location>
</feature>
<name>A0A2B7XPQ6_9EURO</name>
<keyword evidence="6 12" id="KW-0732">Signal</keyword>
<feature type="disulfide bond" evidence="11">
    <location>
        <begin position="176"/>
        <end position="183"/>
    </location>
</feature>
<protein>
    <recommendedName>
        <fullName evidence="3 12">Cutinase</fullName>
        <ecNumber evidence="3 12">3.1.1.74</ecNumber>
    </recommendedName>
</protein>
<feature type="active site" description="Nucleophile" evidence="10">
    <location>
        <position position="125"/>
    </location>
</feature>
<evidence type="ECO:0000313" key="13">
    <source>
        <dbReference type="EMBL" id="PGH10949.1"/>
    </source>
</evidence>
<evidence type="ECO:0000256" key="6">
    <source>
        <dbReference type="ARBA" id="ARBA00022729"/>
    </source>
</evidence>
<evidence type="ECO:0000256" key="7">
    <source>
        <dbReference type="ARBA" id="ARBA00022801"/>
    </source>
</evidence>